<comment type="caution">
    <text evidence="1">The sequence shown here is derived from an EMBL/GenBank/DDBJ whole genome shotgun (WGS) entry which is preliminary data.</text>
</comment>
<reference evidence="1" key="1">
    <citation type="journal article" date="2023" name="Microbiol Resour">
        <title>Genome Sequences of Rhodoplanes serenus and Two Thermotolerant Strains, Rhodoplanes tepidamans and 'Rhodoplanes cryptolactis,' Further Refine the Genus.</title>
        <authorList>
            <person name="Rayyan A.A."/>
            <person name="Kyndt J.A."/>
        </authorList>
    </citation>
    <scope>NUCLEOTIDE SEQUENCE</scope>
    <source>
        <strain evidence="1">DSM 9987</strain>
    </source>
</reference>
<dbReference type="Gene3D" id="3.40.50.2000">
    <property type="entry name" value="Glycogen Phosphorylase B"/>
    <property type="match status" value="2"/>
</dbReference>
<gene>
    <name evidence="1" type="ORF">PQJ73_14265</name>
</gene>
<dbReference type="SUPFAM" id="SSF53756">
    <property type="entry name" value="UDP-Glycosyltransferase/glycogen phosphorylase"/>
    <property type="match status" value="1"/>
</dbReference>
<organism evidence="1 2">
    <name type="scientific">Rhodoplanes tepidamans</name>
    <name type="common">Rhodoplanes cryptolactis</name>
    <dbReference type="NCBI Taxonomy" id="200616"/>
    <lineage>
        <taxon>Bacteria</taxon>
        <taxon>Pseudomonadati</taxon>
        <taxon>Pseudomonadota</taxon>
        <taxon>Alphaproteobacteria</taxon>
        <taxon>Hyphomicrobiales</taxon>
        <taxon>Nitrobacteraceae</taxon>
        <taxon>Rhodoplanes</taxon>
    </lineage>
</organism>
<dbReference type="EC" id="2.4.-.-" evidence="1"/>
<evidence type="ECO:0000313" key="2">
    <source>
        <dbReference type="Proteomes" id="UP001165652"/>
    </source>
</evidence>
<keyword evidence="1" id="KW-0808">Transferase</keyword>
<reference evidence="1" key="2">
    <citation type="submission" date="2023-02" db="EMBL/GenBank/DDBJ databases">
        <authorList>
            <person name="Rayyan A."/>
            <person name="Meyer T."/>
            <person name="Kyndt J.A."/>
        </authorList>
    </citation>
    <scope>NUCLEOTIDE SEQUENCE</scope>
    <source>
        <strain evidence="1">DSM 9987</strain>
    </source>
</reference>
<name>A0ABT5JB41_RHOTP</name>
<keyword evidence="2" id="KW-1185">Reference proteome</keyword>
<dbReference type="Pfam" id="PF13692">
    <property type="entry name" value="Glyco_trans_1_4"/>
    <property type="match status" value="1"/>
</dbReference>
<proteinExistence type="predicted"/>
<protein>
    <submittedName>
        <fullName evidence="1">Glycosyltransferase</fullName>
        <ecNumber evidence="1">2.4.-.-</ecNumber>
    </submittedName>
</protein>
<dbReference type="EMBL" id="JAQQLI010000020">
    <property type="protein sequence ID" value="MDC7786854.1"/>
    <property type="molecule type" value="Genomic_DNA"/>
</dbReference>
<dbReference type="Proteomes" id="UP001165652">
    <property type="component" value="Unassembled WGS sequence"/>
</dbReference>
<evidence type="ECO:0000313" key="1">
    <source>
        <dbReference type="EMBL" id="MDC7786854.1"/>
    </source>
</evidence>
<dbReference type="GO" id="GO:0016757">
    <property type="term" value="F:glycosyltransferase activity"/>
    <property type="evidence" value="ECO:0007669"/>
    <property type="project" value="UniProtKB-KW"/>
</dbReference>
<accession>A0ABT5JB41</accession>
<sequence length="433" mass="47686">MQDSALVIASPWPRCGSSNIFAAQCRYLDTRGYRTALLLGPHLPIHRARYHGYWDWMLEQMRFEGVALVCHASTSHRMRAWRSRSHLQWLASGRDSQLSVMARYGGAATLPATLLDFIEAHPPRVIVVNHCFQMGLAHTVLREMARRRLPRPLVVLETHDVQAELYADGGLANVFRGRPDARALLERDELRLAAGADAFTHVTDDDRAYFSTRLPGPHHLVRATLTPENERRLLALEPADRERFDFAYVGDNNPGNEVSLAWFLTEVAPRLDRGCRIAIAGRIGGHMEAVRPDLFGRYAHWFVGVVDDVTTVYAQAAVVVIPTRFGTGISIKTIEALAAGNPIVATGAALRGLVGASTPASIASAEDPDGFARAMMETLGRWRALRGLSRDAYRERLSNAAYFARWDAVLQSGGVPVRDRTAPPVAGLATIGA</sequence>
<dbReference type="RefSeq" id="WP_272777699.1">
    <property type="nucleotide sequence ID" value="NZ_JAQQLI010000020.1"/>
</dbReference>
<keyword evidence="1" id="KW-0328">Glycosyltransferase</keyword>